<dbReference type="PANTHER" id="PTHR35006">
    <property type="entry name" value="GLYOXALASE FAMILY PROTEIN (AFU_ORTHOLOGUE AFUA_5G14830)"/>
    <property type="match status" value="1"/>
</dbReference>
<dbReference type="InterPro" id="IPR037523">
    <property type="entry name" value="VOC_core"/>
</dbReference>
<dbReference type="InterPro" id="IPR004360">
    <property type="entry name" value="Glyas_Fos-R_dOase_dom"/>
</dbReference>
<dbReference type="Pfam" id="PF00903">
    <property type="entry name" value="Glyoxalase"/>
    <property type="match status" value="1"/>
</dbReference>
<dbReference type="PROSITE" id="PS51819">
    <property type="entry name" value="VOC"/>
    <property type="match status" value="1"/>
</dbReference>
<dbReference type="SUPFAM" id="SSF54593">
    <property type="entry name" value="Glyoxalase/Bleomycin resistance protein/Dihydroxybiphenyl dioxygenase"/>
    <property type="match status" value="1"/>
</dbReference>
<name>A0A941D3D0_9CAUL</name>
<dbReference type="AlphaFoldDB" id="A0A941D3D0"/>
<evidence type="ECO:0000313" key="3">
    <source>
        <dbReference type="Proteomes" id="UP000622580"/>
    </source>
</evidence>
<comment type="caution">
    <text evidence="2">The sequence shown here is derived from an EMBL/GenBank/DDBJ whole genome shotgun (WGS) entry which is preliminary data.</text>
</comment>
<organism evidence="2 3">
    <name type="scientific">Phenylobacterium glaciei</name>
    <dbReference type="NCBI Taxonomy" id="2803784"/>
    <lineage>
        <taxon>Bacteria</taxon>
        <taxon>Pseudomonadati</taxon>
        <taxon>Pseudomonadota</taxon>
        <taxon>Alphaproteobacteria</taxon>
        <taxon>Caulobacterales</taxon>
        <taxon>Caulobacteraceae</taxon>
        <taxon>Phenylobacterium</taxon>
    </lineage>
</organism>
<dbReference type="CDD" id="cd07262">
    <property type="entry name" value="VOC_like"/>
    <property type="match status" value="1"/>
</dbReference>
<feature type="domain" description="VOC" evidence="1">
    <location>
        <begin position="1"/>
        <end position="124"/>
    </location>
</feature>
<evidence type="ECO:0000313" key="2">
    <source>
        <dbReference type="EMBL" id="MBR7620857.1"/>
    </source>
</evidence>
<dbReference type="InterPro" id="IPR029068">
    <property type="entry name" value="Glyas_Bleomycin-R_OHBP_Dase"/>
</dbReference>
<dbReference type="RefSeq" id="WP_215341578.1">
    <property type="nucleotide sequence ID" value="NZ_JAGSGD010000001.1"/>
</dbReference>
<dbReference type="EMBL" id="JAGSGD010000001">
    <property type="protein sequence ID" value="MBR7620857.1"/>
    <property type="molecule type" value="Genomic_DNA"/>
</dbReference>
<reference evidence="2" key="1">
    <citation type="submission" date="2021-04" db="EMBL/GenBank/DDBJ databases">
        <title>Draft genome assembly of strain Phenylobacterium sp. 20VBR1 using MiniION and Illumina platforms.</title>
        <authorList>
            <person name="Thomas F.A."/>
            <person name="Krishnan K.P."/>
            <person name="Sinha R.K."/>
        </authorList>
    </citation>
    <scope>NUCLEOTIDE SEQUENCE</scope>
    <source>
        <strain evidence="2">20VBR1</strain>
    </source>
</reference>
<protein>
    <submittedName>
        <fullName evidence="2">VOC family protein</fullName>
    </submittedName>
</protein>
<dbReference type="PANTHER" id="PTHR35006:SF1">
    <property type="entry name" value="BLL2941 PROTEIN"/>
    <property type="match status" value="1"/>
</dbReference>
<sequence>MIAYTTLGVNDMDRSIAFYDAVFAPLGAVRDTTSQTWTGYVRAGDRGRFFLTRPFDRQPATAGNGVMLSFLAEDRAAIDAFHAAALEMGGSDEGPPGVREGMNPVFYAAYVRDPDGNKLCAFVRK</sequence>
<dbReference type="Gene3D" id="3.10.180.10">
    <property type="entry name" value="2,3-Dihydroxybiphenyl 1,2-Dioxygenase, domain 1"/>
    <property type="match status" value="1"/>
</dbReference>
<dbReference type="Proteomes" id="UP000622580">
    <property type="component" value="Unassembled WGS sequence"/>
</dbReference>
<accession>A0A941D3D0</accession>
<gene>
    <name evidence="2" type="ORF">JKL49_15790</name>
</gene>
<keyword evidence="3" id="KW-1185">Reference proteome</keyword>
<proteinExistence type="predicted"/>
<evidence type="ECO:0000259" key="1">
    <source>
        <dbReference type="PROSITE" id="PS51819"/>
    </source>
</evidence>